<dbReference type="Proteomes" id="UP000286947">
    <property type="component" value="Unassembled WGS sequence"/>
</dbReference>
<keyword evidence="1" id="KW-0001">2Fe-2S</keyword>
<dbReference type="GO" id="GO:0046872">
    <property type="term" value="F:metal ion binding"/>
    <property type="evidence" value="ECO:0007669"/>
    <property type="project" value="UniProtKB-KW"/>
</dbReference>
<dbReference type="Gene3D" id="2.102.10.10">
    <property type="entry name" value="Rieske [2Fe-2S] iron-sulphur domain"/>
    <property type="match status" value="1"/>
</dbReference>
<comment type="caution">
    <text evidence="6">The sequence shown here is derived from an EMBL/GenBank/DDBJ whole genome shotgun (WGS) entry which is preliminary data.</text>
</comment>
<evidence type="ECO:0000256" key="4">
    <source>
        <dbReference type="ARBA" id="ARBA00023014"/>
    </source>
</evidence>
<feature type="domain" description="Rieske" evidence="5">
    <location>
        <begin position="26"/>
        <end position="132"/>
    </location>
</feature>
<dbReference type="AlphaFoldDB" id="A0A433SG30"/>
<dbReference type="GO" id="GO:0051537">
    <property type="term" value="F:2 iron, 2 sulfur cluster binding"/>
    <property type="evidence" value="ECO:0007669"/>
    <property type="project" value="UniProtKB-KW"/>
</dbReference>
<evidence type="ECO:0000313" key="6">
    <source>
        <dbReference type="EMBL" id="RUS67604.1"/>
    </source>
</evidence>
<evidence type="ECO:0000256" key="1">
    <source>
        <dbReference type="ARBA" id="ARBA00022714"/>
    </source>
</evidence>
<dbReference type="Pfam" id="PF00355">
    <property type="entry name" value="Rieske"/>
    <property type="match status" value="1"/>
</dbReference>
<evidence type="ECO:0000313" key="7">
    <source>
        <dbReference type="Proteomes" id="UP000286947"/>
    </source>
</evidence>
<protein>
    <recommendedName>
        <fullName evidence="5">Rieske domain-containing protein</fullName>
    </recommendedName>
</protein>
<keyword evidence="2" id="KW-0479">Metal-binding</keyword>
<dbReference type="InterPro" id="IPR036922">
    <property type="entry name" value="Rieske_2Fe-2S_sf"/>
</dbReference>
<dbReference type="PROSITE" id="PS51296">
    <property type="entry name" value="RIESKE"/>
    <property type="match status" value="1"/>
</dbReference>
<proteinExistence type="predicted"/>
<evidence type="ECO:0000256" key="2">
    <source>
        <dbReference type="ARBA" id="ARBA00022723"/>
    </source>
</evidence>
<dbReference type="EMBL" id="PQSP01000001">
    <property type="protein sequence ID" value="RUS67604.1"/>
    <property type="molecule type" value="Genomic_DNA"/>
</dbReference>
<dbReference type="PANTHER" id="PTHR40261:SF1">
    <property type="entry name" value="RIESKE DOMAIN-CONTAINING PROTEIN"/>
    <property type="match status" value="1"/>
</dbReference>
<keyword evidence="4" id="KW-0411">Iron-sulfur</keyword>
<dbReference type="PANTHER" id="PTHR40261">
    <property type="match status" value="1"/>
</dbReference>
<name>A0A433SG30_9BURK</name>
<dbReference type="InterPro" id="IPR017941">
    <property type="entry name" value="Rieske_2Fe-2S"/>
</dbReference>
<organism evidence="6 7">
    <name type="scientific">Saezia sanguinis</name>
    <dbReference type="NCBI Taxonomy" id="1965230"/>
    <lineage>
        <taxon>Bacteria</taxon>
        <taxon>Pseudomonadati</taxon>
        <taxon>Pseudomonadota</taxon>
        <taxon>Betaproteobacteria</taxon>
        <taxon>Burkholderiales</taxon>
        <taxon>Saeziaceae</taxon>
        <taxon>Saezia</taxon>
    </lineage>
</organism>
<gene>
    <name evidence="6" type="ORF">CUZ56_00079</name>
</gene>
<keyword evidence="3" id="KW-0408">Iron</keyword>
<accession>A0A433SG30</accession>
<dbReference type="SUPFAM" id="SSF50022">
    <property type="entry name" value="ISP domain"/>
    <property type="match status" value="1"/>
</dbReference>
<sequence length="143" mass="15884">MKWPTGWNGEIQMKPLSDDAGSEQRIYVCRSDELEDSGKGASFDVMLQGAKKARAFVVRYQGQVHGYINRCPHLGAELDWRRDFFFSRSGHKLICALHGATFSPVDGAYLAGPCETGLTSVRVVEQDGAVYWLPDELISFPAV</sequence>
<reference evidence="6 7" key="1">
    <citation type="submission" date="2018-01" db="EMBL/GenBank/DDBJ databases">
        <title>Saezia sanguinis gen. nov., sp. nov., in the order Burkholderiales isolated from human blood.</title>
        <authorList>
            <person name="Medina-Pascual M.J."/>
            <person name="Valdezate S."/>
            <person name="Monzon S."/>
            <person name="Cuesta I."/>
            <person name="Carrasco G."/>
            <person name="Villalon P."/>
            <person name="Saez-Nieto J.A."/>
        </authorList>
    </citation>
    <scope>NUCLEOTIDE SEQUENCE [LARGE SCALE GENOMIC DNA]</scope>
    <source>
        <strain evidence="6 7">CNM695-12</strain>
    </source>
</reference>
<dbReference type="CDD" id="cd03467">
    <property type="entry name" value="Rieske"/>
    <property type="match status" value="1"/>
</dbReference>
<keyword evidence="7" id="KW-1185">Reference proteome</keyword>
<evidence type="ECO:0000256" key="3">
    <source>
        <dbReference type="ARBA" id="ARBA00023004"/>
    </source>
</evidence>
<evidence type="ECO:0000259" key="5">
    <source>
        <dbReference type="PROSITE" id="PS51296"/>
    </source>
</evidence>